<sequence length="438" mass="44893">MTARPGGPLAGRIAVPGDKSMSHRALMLGALAEGETRIEGLLEGEDVLSTAGAMAALGAEVERLGDGRWRVVGRGVGRLAEPAQPLDFGNAGTGARLCLGLIAQQPIFAVLVGDASLSRRPMGRVTEPLARIGAHFLSRAGGRLPLAIRGAEQPQPISYRLPVASAQVKSALLLAGLAAEGTTEVIEPEATRDHTENMLRAFGATVTVSDEADGRHVRLAGPARLTAAPVTVPGDISSAAFPLVAALVVPGSSVVIENVGVNPLRTGLLDCLAEMGAGLRLVNRRDQAGEPVADLVAEAGPLKGIVVPPERAPSMIDEYPILAVAAAFAEGRTELRGLGELRVKESDRLAATARGLAACGVAVEEGEDWLVVHGLGGSGRRPAGGARIEANLDHRIAMAFLVLGLAAAAPVEVDDASPIDTSFPGFAALLRGLGADLA</sequence>
<evidence type="ECO:0000256" key="7">
    <source>
        <dbReference type="ARBA" id="ARBA00044633"/>
    </source>
</evidence>
<dbReference type="STRING" id="560819.SAMN05428998_101506"/>
<dbReference type="UniPathway" id="UPA00053">
    <property type="reaction ID" value="UER00089"/>
</dbReference>
<dbReference type="NCBIfam" id="TIGR01356">
    <property type="entry name" value="aroA"/>
    <property type="match status" value="1"/>
</dbReference>
<name>A0A1Y6B525_9PROT</name>
<dbReference type="GO" id="GO:0009423">
    <property type="term" value="P:chorismate biosynthetic process"/>
    <property type="evidence" value="ECO:0007669"/>
    <property type="project" value="UniProtKB-UniRule"/>
</dbReference>
<feature type="binding site" evidence="8">
    <location>
        <position position="19"/>
    </location>
    <ligand>
        <name>phosphoenolpyruvate</name>
        <dbReference type="ChEBI" id="CHEBI:58702"/>
    </ligand>
</feature>
<dbReference type="HAMAP" id="MF_00210">
    <property type="entry name" value="EPSP_synth"/>
    <property type="match status" value="1"/>
</dbReference>
<evidence type="ECO:0000256" key="5">
    <source>
        <dbReference type="ARBA" id="ARBA00022679"/>
    </source>
</evidence>
<evidence type="ECO:0000313" key="11">
    <source>
        <dbReference type="Proteomes" id="UP000192917"/>
    </source>
</evidence>
<comment type="subcellular location">
    <subcellularLocation>
        <location evidence="8">Cytoplasm</location>
    </subcellularLocation>
</comment>
<evidence type="ECO:0000259" key="9">
    <source>
        <dbReference type="Pfam" id="PF00275"/>
    </source>
</evidence>
<dbReference type="GO" id="GO:0008652">
    <property type="term" value="P:amino acid biosynthetic process"/>
    <property type="evidence" value="ECO:0007669"/>
    <property type="project" value="UniProtKB-KW"/>
</dbReference>
<reference evidence="10 11" key="1">
    <citation type="submission" date="2017-04" db="EMBL/GenBank/DDBJ databases">
        <authorList>
            <person name="Afonso C.L."/>
            <person name="Miller P.J."/>
            <person name="Scott M.A."/>
            <person name="Spackman E."/>
            <person name="Goraichik I."/>
            <person name="Dimitrov K.M."/>
            <person name="Suarez D.L."/>
            <person name="Swayne D.E."/>
        </authorList>
    </citation>
    <scope>NUCLEOTIDE SEQUENCE [LARGE SCALE GENOMIC DNA]</scope>
    <source>
        <strain evidence="10 11">USBA 355</strain>
    </source>
</reference>
<keyword evidence="5 8" id="KW-0808">Transferase</keyword>
<feature type="binding site" evidence="8">
    <location>
        <position position="120"/>
    </location>
    <ligand>
        <name>phosphoenolpyruvate</name>
        <dbReference type="ChEBI" id="CHEBI:58702"/>
    </ligand>
</feature>
<feature type="binding site" evidence="8">
    <location>
        <position position="317"/>
    </location>
    <ligand>
        <name>3-phosphoshikimate</name>
        <dbReference type="ChEBI" id="CHEBI:145989"/>
    </ligand>
</feature>
<evidence type="ECO:0000256" key="8">
    <source>
        <dbReference type="HAMAP-Rule" id="MF_00210"/>
    </source>
</evidence>
<evidence type="ECO:0000256" key="3">
    <source>
        <dbReference type="ARBA" id="ARBA00022490"/>
    </source>
</evidence>
<accession>A0A1Y6B525</accession>
<feature type="domain" description="Enolpyruvate transferase" evidence="9">
    <location>
        <begin position="5"/>
        <end position="427"/>
    </location>
</feature>
<keyword evidence="4 8" id="KW-0028">Amino-acid biosynthesis</keyword>
<evidence type="ECO:0000256" key="6">
    <source>
        <dbReference type="ARBA" id="ARBA00023141"/>
    </source>
</evidence>
<feature type="binding site" evidence="8">
    <location>
        <position position="167"/>
    </location>
    <ligand>
        <name>3-phosphoshikimate</name>
        <dbReference type="ChEBI" id="CHEBI:145989"/>
    </ligand>
</feature>
<comment type="similarity">
    <text evidence="2 8">Belongs to the EPSP synthase family.</text>
</comment>
<dbReference type="InterPro" id="IPR036968">
    <property type="entry name" value="Enolpyruvate_Tfrase_sf"/>
</dbReference>
<dbReference type="Proteomes" id="UP000192917">
    <property type="component" value="Unassembled WGS sequence"/>
</dbReference>
<comment type="function">
    <text evidence="8">Catalyzes the transfer of the enolpyruvyl moiety of phosphoenolpyruvate (PEP) to the 5-hydroxyl of shikimate-3-phosphate (S3P) to produce enolpyruvyl shikimate-3-phosphate and inorganic phosphate.</text>
</comment>
<feature type="binding site" evidence="8">
    <location>
        <position position="344"/>
    </location>
    <ligand>
        <name>3-phosphoshikimate</name>
        <dbReference type="ChEBI" id="CHEBI:145989"/>
    </ligand>
</feature>
<dbReference type="InterPro" id="IPR013792">
    <property type="entry name" value="RNA3'P_cycl/enolpyr_Trfase_a/b"/>
</dbReference>
<evidence type="ECO:0000313" key="10">
    <source>
        <dbReference type="EMBL" id="SME92534.1"/>
    </source>
</evidence>
<feature type="binding site" evidence="8">
    <location>
        <position position="19"/>
    </location>
    <ligand>
        <name>3-phosphoshikimate</name>
        <dbReference type="ChEBI" id="CHEBI:145989"/>
    </ligand>
</feature>
<keyword evidence="11" id="KW-1185">Reference proteome</keyword>
<proteinExistence type="inferred from homology"/>
<dbReference type="RefSeq" id="WP_085120838.1">
    <property type="nucleotide sequence ID" value="NZ_FWZX01000001.1"/>
</dbReference>
<organism evidence="10 11">
    <name type="scientific">Tistlia consotensis USBA 355</name>
    <dbReference type="NCBI Taxonomy" id="560819"/>
    <lineage>
        <taxon>Bacteria</taxon>
        <taxon>Pseudomonadati</taxon>
        <taxon>Pseudomonadota</taxon>
        <taxon>Alphaproteobacteria</taxon>
        <taxon>Rhodospirillales</taxon>
        <taxon>Rhodovibrionaceae</taxon>
        <taxon>Tistlia</taxon>
    </lineage>
</organism>
<dbReference type="PROSITE" id="PS00885">
    <property type="entry name" value="EPSP_SYNTHASE_2"/>
    <property type="match status" value="1"/>
</dbReference>
<evidence type="ECO:0000256" key="1">
    <source>
        <dbReference type="ARBA" id="ARBA00004811"/>
    </source>
</evidence>
<keyword evidence="6 8" id="KW-0057">Aromatic amino acid biosynthesis</keyword>
<feature type="binding site" evidence="8">
    <location>
        <position position="20"/>
    </location>
    <ligand>
        <name>3-phosphoshikimate</name>
        <dbReference type="ChEBI" id="CHEBI:145989"/>
    </ligand>
</feature>
<dbReference type="PIRSF" id="PIRSF000505">
    <property type="entry name" value="EPSPS"/>
    <property type="match status" value="1"/>
</dbReference>
<dbReference type="Pfam" id="PF00275">
    <property type="entry name" value="EPSP_synthase"/>
    <property type="match status" value="1"/>
</dbReference>
<dbReference type="AlphaFoldDB" id="A0A1Y6B525"/>
<evidence type="ECO:0000256" key="4">
    <source>
        <dbReference type="ARBA" id="ARBA00022605"/>
    </source>
</evidence>
<comment type="catalytic activity">
    <reaction evidence="7">
        <text>3-phosphoshikimate + phosphoenolpyruvate = 5-O-(1-carboxyvinyl)-3-phosphoshikimate + phosphate</text>
        <dbReference type="Rhea" id="RHEA:21256"/>
        <dbReference type="ChEBI" id="CHEBI:43474"/>
        <dbReference type="ChEBI" id="CHEBI:57701"/>
        <dbReference type="ChEBI" id="CHEBI:58702"/>
        <dbReference type="ChEBI" id="CHEBI:145989"/>
        <dbReference type="EC" id="2.5.1.19"/>
    </reaction>
    <physiologicalReaction direction="left-to-right" evidence="7">
        <dbReference type="Rhea" id="RHEA:21257"/>
    </physiologicalReaction>
</comment>
<feature type="binding site" evidence="8">
    <location>
        <position position="92"/>
    </location>
    <ligand>
        <name>phosphoenolpyruvate</name>
        <dbReference type="ChEBI" id="CHEBI:58702"/>
    </ligand>
</feature>
<feature type="binding site" evidence="8">
    <location>
        <position position="165"/>
    </location>
    <ligand>
        <name>3-phosphoshikimate</name>
        <dbReference type="ChEBI" id="CHEBI:145989"/>
    </ligand>
</feature>
<dbReference type="FunFam" id="3.65.10.10:FF:000005">
    <property type="entry name" value="3-phosphoshikimate 1-carboxyvinyltransferase"/>
    <property type="match status" value="1"/>
</dbReference>
<dbReference type="EC" id="2.5.1.19" evidence="8"/>
<dbReference type="GO" id="GO:0003866">
    <property type="term" value="F:3-phosphoshikimate 1-carboxyvinyltransferase activity"/>
    <property type="evidence" value="ECO:0007669"/>
    <property type="project" value="UniProtKB-UniRule"/>
</dbReference>
<dbReference type="EMBL" id="FWZX01000001">
    <property type="protein sequence ID" value="SME92534.1"/>
    <property type="molecule type" value="Genomic_DNA"/>
</dbReference>
<feature type="binding site" evidence="8">
    <location>
        <position position="167"/>
    </location>
    <ligand>
        <name>phosphoenolpyruvate</name>
        <dbReference type="ChEBI" id="CHEBI:58702"/>
    </ligand>
</feature>
<dbReference type="GO" id="GO:0005737">
    <property type="term" value="C:cytoplasm"/>
    <property type="evidence" value="ECO:0007669"/>
    <property type="project" value="UniProtKB-SubCell"/>
</dbReference>
<comment type="pathway">
    <text evidence="1 8">Metabolic intermediate biosynthesis; chorismate biosynthesis; chorismate from D-erythrose 4-phosphate and phosphoenolpyruvate: step 6/7.</text>
</comment>
<comment type="caution">
    <text evidence="8">Lacks conserved residue(s) required for the propagation of feature annotation.</text>
</comment>
<dbReference type="InterPro" id="IPR006264">
    <property type="entry name" value="EPSP_synthase"/>
</dbReference>
<dbReference type="PANTHER" id="PTHR21090:SF5">
    <property type="entry name" value="PENTAFUNCTIONAL AROM POLYPEPTIDE"/>
    <property type="match status" value="1"/>
</dbReference>
<feature type="binding site" evidence="8">
    <location>
        <position position="348"/>
    </location>
    <ligand>
        <name>phosphoenolpyruvate</name>
        <dbReference type="ChEBI" id="CHEBI:58702"/>
    </ligand>
</feature>
<dbReference type="InterPro" id="IPR023193">
    <property type="entry name" value="EPSP_synthase_CS"/>
</dbReference>
<feature type="binding site" evidence="8">
    <location>
        <position position="24"/>
    </location>
    <ligand>
        <name>3-phosphoshikimate</name>
        <dbReference type="ChEBI" id="CHEBI:145989"/>
    </ligand>
</feature>
<dbReference type="SUPFAM" id="SSF55205">
    <property type="entry name" value="EPT/RTPC-like"/>
    <property type="match status" value="1"/>
</dbReference>
<evidence type="ECO:0000256" key="2">
    <source>
        <dbReference type="ARBA" id="ARBA00009948"/>
    </source>
</evidence>
<dbReference type="InterPro" id="IPR001986">
    <property type="entry name" value="Enolpyruvate_Tfrase_dom"/>
</dbReference>
<dbReference type="Gene3D" id="3.65.10.10">
    <property type="entry name" value="Enolpyruvate transferase domain"/>
    <property type="match status" value="2"/>
</dbReference>
<gene>
    <name evidence="8" type="primary">aroA</name>
    <name evidence="10" type="ORF">SAMN05428998_101506</name>
</gene>
<dbReference type="PANTHER" id="PTHR21090">
    <property type="entry name" value="AROM/DEHYDROQUINATE SYNTHASE"/>
    <property type="match status" value="1"/>
</dbReference>
<dbReference type="GO" id="GO:0009073">
    <property type="term" value="P:aromatic amino acid family biosynthetic process"/>
    <property type="evidence" value="ECO:0007669"/>
    <property type="project" value="UniProtKB-KW"/>
</dbReference>
<protein>
    <recommendedName>
        <fullName evidence="8">3-phosphoshikimate 1-carboxyvinyltransferase</fullName>
        <ecNumber evidence="8">2.5.1.19</ecNumber>
    </recommendedName>
    <alternativeName>
        <fullName evidence="8">5-enolpyruvylshikimate-3-phosphate synthase</fullName>
        <shortName evidence="8">EPSP synthase</shortName>
        <shortName evidence="8">EPSPS</shortName>
    </alternativeName>
</protein>
<keyword evidence="3 8" id="KW-0963">Cytoplasm</keyword>
<feature type="active site" description="Proton acceptor" evidence="8">
    <location>
        <position position="317"/>
    </location>
</feature>
<feature type="binding site" evidence="8">
    <location>
        <position position="395"/>
    </location>
    <ligand>
        <name>phosphoenolpyruvate</name>
        <dbReference type="ChEBI" id="CHEBI:58702"/>
    </ligand>
</feature>
<dbReference type="CDD" id="cd01556">
    <property type="entry name" value="EPSP_synthase"/>
    <property type="match status" value="1"/>
</dbReference>
<comment type="subunit">
    <text evidence="8">Monomer.</text>
</comment>